<evidence type="ECO:0000313" key="2">
    <source>
        <dbReference type="EMBL" id="TVV75767.1"/>
    </source>
</evidence>
<dbReference type="GO" id="GO:0004668">
    <property type="term" value="F:protein-arginine deiminase activity"/>
    <property type="evidence" value="ECO:0007669"/>
    <property type="project" value="InterPro"/>
</dbReference>
<dbReference type="InterPro" id="IPR007466">
    <property type="entry name" value="Peptidyl-Arg-deiminase_porph"/>
</dbReference>
<dbReference type="EMBL" id="VNIM01000017">
    <property type="protein sequence ID" value="TVV75767.1"/>
    <property type="molecule type" value="Genomic_DNA"/>
</dbReference>
<proteinExistence type="predicted"/>
<dbReference type="Gene3D" id="3.75.10.10">
    <property type="entry name" value="L-arginine/glycine Amidinotransferase, Chain A"/>
    <property type="match status" value="1"/>
</dbReference>
<dbReference type="GO" id="GO:0047632">
    <property type="term" value="F:agmatine deiminase activity"/>
    <property type="evidence" value="ECO:0007669"/>
    <property type="project" value="TreeGrafter"/>
</dbReference>
<keyword evidence="1" id="KW-0378">Hydrolase</keyword>
<reference evidence="2 3" key="1">
    <citation type="submission" date="2019-07" db="EMBL/GenBank/DDBJ databases">
        <title>Sphingomonas solaris sp. nov., isolated from a solar panel from Boston, Massachusetts.</title>
        <authorList>
            <person name="Tanner K."/>
            <person name="Pascual J."/>
            <person name="Mancuso C."/>
            <person name="Pereto J."/>
            <person name="Khalil A."/>
            <person name="Vilanova C."/>
        </authorList>
    </citation>
    <scope>NUCLEOTIDE SEQUENCE [LARGE SCALE GENOMIC DNA]</scope>
    <source>
        <strain evidence="2 3">R4DWN</strain>
    </source>
</reference>
<protein>
    <submittedName>
        <fullName evidence="2">Agmatine deiminase family protein</fullName>
    </submittedName>
</protein>
<name>A0A558R8R2_9SPHN</name>
<dbReference type="GO" id="GO:0009446">
    <property type="term" value="P:putrescine biosynthetic process"/>
    <property type="evidence" value="ECO:0007669"/>
    <property type="project" value="InterPro"/>
</dbReference>
<comment type="caution">
    <text evidence="2">The sequence shown here is derived from an EMBL/GenBank/DDBJ whole genome shotgun (WGS) entry which is preliminary data.</text>
</comment>
<dbReference type="PANTHER" id="PTHR31377">
    <property type="entry name" value="AGMATINE DEIMINASE-RELATED"/>
    <property type="match status" value="1"/>
</dbReference>
<evidence type="ECO:0000313" key="3">
    <source>
        <dbReference type="Proteomes" id="UP000318681"/>
    </source>
</evidence>
<organism evidence="2 3">
    <name type="scientific">Alterirhizorhabdus solaris</name>
    <dbReference type="NCBI Taxonomy" id="2529389"/>
    <lineage>
        <taxon>Bacteria</taxon>
        <taxon>Pseudomonadati</taxon>
        <taxon>Pseudomonadota</taxon>
        <taxon>Alphaproteobacteria</taxon>
        <taxon>Sphingomonadales</taxon>
        <taxon>Rhizorhabdaceae</taxon>
        <taxon>Alterirhizorhabdus</taxon>
    </lineage>
</organism>
<dbReference type="AlphaFoldDB" id="A0A558R8R2"/>
<sequence length="335" mass="35794">MIYRQPPEWALHDWVWIGFPSHADLWLDDLDAAREETIAFARAVDADGRGERVVLVAADKLAGRDALAMAGPNVDVEVARFGDVWLRDTGPIILTGPEGSGAPAQARDFGFNGWGGKYELPGDDTIGHRLAQAARFATRRCEWVLEGGAIDVDGTGLAVTTEQCLLNPNRNAFLSRNDMEARLAEDLGIDRVLWLGNGLLNDHTDGHVDNLARFVAPGVLAVPEPTADDPNEAVYRDAAARGRAFGLEVVGLPSPGKVEREGEIVPASYMNFYIGNATVVVPAYGAPNDAAAVAAVAALFPGRTTVGLRADHILTGGGSFHCMSQQVPPHDTDRA</sequence>
<dbReference type="Proteomes" id="UP000318681">
    <property type="component" value="Unassembled WGS sequence"/>
</dbReference>
<dbReference type="SUPFAM" id="SSF55909">
    <property type="entry name" value="Pentein"/>
    <property type="match status" value="1"/>
</dbReference>
<dbReference type="Pfam" id="PF04371">
    <property type="entry name" value="PAD_porph"/>
    <property type="match status" value="1"/>
</dbReference>
<keyword evidence="3" id="KW-1185">Reference proteome</keyword>
<evidence type="ECO:0000256" key="1">
    <source>
        <dbReference type="ARBA" id="ARBA00022801"/>
    </source>
</evidence>
<dbReference type="OrthoDB" id="9808013at2"/>
<gene>
    <name evidence="2" type="ORF">FOY91_06305</name>
</gene>
<dbReference type="PANTHER" id="PTHR31377:SF0">
    <property type="entry name" value="AGMATINE DEIMINASE-RELATED"/>
    <property type="match status" value="1"/>
</dbReference>
<dbReference type="RefSeq" id="WP_145149237.1">
    <property type="nucleotide sequence ID" value="NZ_VNIM01000017.1"/>
</dbReference>
<accession>A0A558R8R2</accession>